<evidence type="ECO:0000256" key="1">
    <source>
        <dbReference type="SAM" id="MobiDB-lite"/>
    </source>
</evidence>
<gene>
    <name evidence="2" type="ORF">SDC9_50023</name>
</gene>
<proteinExistence type="predicted"/>
<comment type="caution">
    <text evidence="2">The sequence shown here is derived from an EMBL/GenBank/DDBJ whole genome shotgun (WGS) entry which is preliminary data.</text>
</comment>
<dbReference type="AlphaFoldDB" id="A0A644WIQ9"/>
<feature type="compositionally biased region" description="Basic and acidic residues" evidence="1">
    <location>
        <begin position="1"/>
        <end position="14"/>
    </location>
</feature>
<dbReference type="EMBL" id="VSSQ01000979">
    <property type="protein sequence ID" value="MPM03756.1"/>
    <property type="molecule type" value="Genomic_DNA"/>
</dbReference>
<reference evidence="2" key="1">
    <citation type="submission" date="2019-08" db="EMBL/GenBank/DDBJ databases">
        <authorList>
            <person name="Kucharzyk K."/>
            <person name="Murdoch R.W."/>
            <person name="Higgins S."/>
            <person name="Loffler F."/>
        </authorList>
    </citation>
    <scope>NUCLEOTIDE SEQUENCE</scope>
</reference>
<protein>
    <submittedName>
        <fullName evidence="2">Uncharacterized protein</fullName>
    </submittedName>
</protein>
<organism evidence="2">
    <name type="scientific">bioreactor metagenome</name>
    <dbReference type="NCBI Taxonomy" id="1076179"/>
    <lineage>
        <taxon>unclassified sequences</taxon>
        <taxon>metagenomes</taxon>
        <taxon>ecological metagenomes</taxon>
    </lineage>
</organism>
<accession>A0A644WIQ9</accession>
<feature type="region of interest" description="Disordered" evidence="1">
    <location>
        <begin position="1"/>
        <end position="22"/>
    </location>
</feature>
<sequence>MKDFPEFMKNESNHIDSGQQNTKDIDGYYYTANDGSQMAFWTCYTDQVSKPHQHPLMNIRSLFLVNIQQLSMKKKLF</sequence>
<evidence type="ECO:0000313" key="2">
    <source>
        <dbReference type="EMBL" id="MPM03756.1"/>
    </source>
</evidence>
<name>A0A644WIQ9_9ZZZZ</name>